<dbReference type="PANTHER" id="PTHR43685:SF2">
    <property type="entry name" value="GLYCOSYLTRANSFERASE 2-LIKE DOMAIN-CONTAINING PROTEIN"/>
    <property type="match status" value="1"/>
</dbReference>
<accession>A0ABP6RGY8</accession>
<gene>
    <name evidence="2" type="ORF">GCM10020260_25010</name>
</gene>
<dbReference type="EMBL" id="BAAAYG010000014">
    <property type="protein sequence ID" value="GAA3287808.1"/>
    <property type="molecule type" value="Genomic_DNA"/>
</dbReference>
<dbReference type="Pfam" id="PF00535">
    <property type="entry name" value="Glycos_transf_2"/>
    <property type="match status" value="1"/>
</dbReference>
<reference evidence="3" key="1">
    <citation type="journal article" date="2019" name="Int. J. Syst. Evol. Microbiol.">
        <title>The Global Catalogue of Microorganisms (GCM) 10K type strain sequencing project: providing services to taxonomists for standard genome sequencing and annotation.</title>
        <authorList>
            <consortium name="The Broad Institute Genomics Platform"/>
            <consortium name="The Broad Institute Genome Sequencing Center for Infectious Disease"/>
            <person name="Wu L."/>
            <person name="Ma J."/>
        </authorList>
    </citation>
    <scope>NUCLEOTIDE SEQUENCE [LARGE SCALE GENOMIC DNA]</scope>
    <source>
        <strain evidence="3">JCM 11483</strain>
    </source>
</reference>
<evidence type="ECO:0000259" key="1">
    <source>
        <dbReference type="Pfam" id="PF00535"/>
    </source>
</evidence>
<evidence type="ECO:0000313" key="2">
    <source>
        <dbReference type="EMBL" id="GAA3287808.1"/>
    </source>
</evidence>
<dbReference type="InterPro" id="IPR050834">
    <property type="entry name" value="Glycosyltransf_2"/>
</dbReference>
<dbReference type="SUPFAM" id="SSF53448">
    <property type="entry name" value="Nucleotide-diphospho-sugar transferases"/>
    <property type="match status" value="1"/>
</dbReference>
<proteinExistence type="predicted"/>
<feature type="domain" description="Glycosyltransferase 2-like" evidence="1">
    <location>
        <begin position="271"/>
        <end position="386"/>
    </location>
</feature>
<dbReference type="InterPro" id="IPR001173">
    <property type="entry name" value="Glyco_trans_2-like"/>
</dbReference>
<name>A0ABP6RGY8_9MICC</name>
<dbReference type="PANTHER" id="PTHR43685">
    <property type="entry name" value="GLYCOSYLTRANSFERASE"/>
    <property type="match status" value="1"/>
</dbReference>
<keyword evidence="3" id="KW-1185">Reference proteome</keyword>
<comment type="caution">
    <text evidence="2">The sequence shown here is derived from an EMBL/GenBank/DDBJ whole genome shotgun (WGS) entry which is preliminary data.</text>
</comment>
<dbReference type="Proteomes" id="UP001501736">
    <property type="component" value="Unassembled WGS sequence"/>
</dbReference>
<dbReference type="Gene3D" id="3.90.550.10">
    <property type="entry name" value="Spore Coat Polysaccharide Biosynthesis Protein SpsA, Chain A"/>
    <property type="match status" value="1"/>
</dbReference>
<protein>
    <recommendedName>
        <fullName evidence="1">Glycosyltransferase 2-like domain-containing protein</fullName>
    </recommendedName>
</protein>
<sequence>MTLVGTLSRPARSLVRGARAALPALVGRGGERRDLPVDDVLEHWSRELRTRPGQLQWFTRYARGTRSHGARDVLALCASRETMDLRRLMRAVDQAFLAPDGSGQQDQQDQQDQHDRLKQLDRALWRPGVLALARVLYSQRLGERDLLTALRLYQLVDAQQGVEDGFEGVDRSLYSDLLTWSGRFSRAGEVLEQSEENAERACSQRFLQLNSVNPAVTGISADRPAWLERLNGVYAEHGLVGLELEDGRAPSFGSLRAETAPAVEDGLPLISVIMPLYEPDAATDVALRSLLGQSWTNLEILIIDDASPTVFADGTPTPYRARVQAFAEADPRVQVVLREENRGAYAVRNEGFDRARGEFVTIADKDDWHHPQKLERQARELIEHPERPASIVNWIRADDDLRFLIRWGPDRAVHPSFASTMFRREEVRDTLGYWDEVRKSADAEYRARCETVYGMRVVPEAMVPMAISLLGEGNLTSSDFGLGYWHPDREMYQDAYAGWHEEIAAGASPQLPKSQDERRWIAPPSFLPGHDAAEVPHYDVVHLSECGLRGGNSLALEQEIEAALAAGLRVGVVPLANGLFREAAKRRMAPALRRMVLDGRVDRLHLRRRASVGLLVVHWPTTLQLVPDGPAELEAGEIVVVADQLPATLSRVHHGYEVEDVAENCRRLFGRRPRWAPQSSVVRGRLAEVVPPGELADVDWTSAAPELMPETTPGRARAEGSSSSLILGRPWDEGELSWPTSRAEREGLFPQDGSAEISLRADRQELVRRGVLDSAEELPDGWHVADPGETTFREYLAEIDVLLCFTGDVWDETLEPSILDALAAGVVCLGPPALEEVYGEAIVCCEAGRVPQELDRLRDDAEREAQRRRGADFLQRERGRAAYVRRLAQFGSAPITGPGSAGA</sequence>
<organism evidence="2 3">
    <name type="scientific">Nesterenkonia halobia</name>
    <dbReference type="NCBI Taxonomy" id="37922"/>
    <lineage>
        <taxon>Bacteria</taxon>
        <taxon>Bacillati</taxon>
        <taxon>Actinomycetota</taxon>
        <taxon>Actinomycetes</taxon>
        <taxon>Micrococcales</taxon>
        <taxon>Micrococcaceae</taxon>
        <taxon>Nesterenkonia</taxon>
    </lineage>
</organism>
<evidence type="ECO:0000313" key="3">
    <source>
        <dbReference type="Proteomes" id="UP001501736"/>
    </source>
</evidence>
<dbReference type="InterPro" id="IPR029044">
    <property type="entry name" value="Nucleotide-diphossugar_trans"/>
</dbReference>
<dbReference type="RefSeq" id="WP_344721909.1">
    <property type="nucleotide sequence ID" value="NZ_BAAAYG010000014.1"/>
</dbReference>
<dbReference type="CDD" id="cd00761">
    <property type="entry name" value="Glyco_tranf_GTA_type"/>
    <property type="match status" value="1"/>
</dbReference>